<dbReference type="STRING" id="1220924.W2RP21"/>
<dbReference type="InParanoid" id="W2RP21"/>
<evidence type="ECO:0000313" key="6">
    <source>
        <dbReference type="EMBL" id="ETN37423.1"/>
    </source>
</evidence>
<dbReference type="GO" id="GO:0000981">
    <property type="term" value="F:DNA-binding transcription factor activity, RNA polymerase II-specific"/>
    <property type="evidence" value="ECO:0007669"/>
    <property type="project" value="InterPro"/>
</dbReference>
<evidence type="ECO:0000256" key="4">
    <source>
        <dbReference type="ARBA" id="ARBA00023242"/>
    </source>
</evidence>
<organism evidence="6 7">
    <name type="scientific">Cyphellophora europaea (strain CBS 101466)</name>
    <name type="common">Phialophora europaea</name>
    <dbReference type="NCBI Taxonomy" id="1220924"/>
    <lineage>
        <taxon>Eukaryota</taxon>
        <taxon>Fungi</taxon>
        <taxon>Dikarya</taxon>
        <taxon>Ascomycota</taxon>
        <taxon>Pezizomycotina</taxon>
        <taxon>Eurotiomycetes</taxon>
        <taxon>Chaetothyriomycetidae</taxon>
        <taxon>Chaetothyriales</taxon>
        <taxon>Cyphellophoraceae</taxon>
        <taxon>Cyphellophora</taxon>
    </lineage>
</organism>
<reference evidence="6 7" key="1">
    <citation type="submission" date="2013-03" db="EMBL/GenBank/DDBJ databases">
        <title>The Genome Sequence of Phialophora europaea CBS 101466.</title>
        <authorList>
            <consortium name="The Broad Institute Genomics Platform"/>
            <person name="Cuomo C."/>
            <person name="de Hoog S."/>
            <person name="Gorbushina A."/>
            <person name="Walker B."/>
            <person name="Young S.K."/>
            <person name="Zeng Q."/>
            <person name="Gargeya S."/>
            <person name="Fitzgerald M."/>
            <person name="Haas B."/>
            <person name="Abouelleil A."/>
            <person name="Allen A.W."/>
            <person name="Alvarado L."/>
            <person name="Arachchi H.M."/>
            <person name="Berlin A.M."/>
            <person name="Chapman S.B."/>
            <person name="Gainer-Dewar J."/>
            <person name="Goldberg J."/>
            <person name="Griggs A."/>
            <person name="Gujja S."/>
            <person name="Hansen M."/>
            <person name="Howarth C."/>
            <person name="Imamovic A."/>
            <person name="Ireland A."/>
            <person name="Larimer J."/>
            <person name="McCowan C."/>
            <person name="Murphy C."/>
            <person name="Pearson M."/>
            <person name="Poon T.W."/>
            <person name="Priest M."/>
            <person name="Roberts A."/>
            <person name="Saif S."/>
            <person name="Shea T."/>
            <person name="Sisk P."/>
            <person name="Sykes S."/>
            <person name="Wortman J."/>
            <person name="Nusbaum C."/>
            <person name="Birren B."/>
        </authorList>
    </citation>
    <scope>NUCLEOTIDE SEQUENCE [LARGE SCALE GENOMIC DNA]</scope>
    <source>
        <strain evidence="6 7">CBS 101466</strain>
    </source>
</reference>
<protein>
    <recommendedName>
        <fullName evidence="5">Zn(2)-C6 fungal-type domain-containing protein</fullName>
    </recommendedName>
</protein>
<dbReference type="Pfam" id="PF00172">
    <property type="entry name" value="Zn_clus"/>
    <property type="match status" value="1"/>
</dbReference>
<keyword evidence="2" id="KW-0238">DNA-binding</keyword>
<evidence type="ECO:0000256" key="3">
    <source>
        <dbReference type="ARBA" id="ARBA00023163"/>
    </source>
</evidence>
<keyword evidence="7" id="KW-1185">Reference proteome</keyword>
<dbReference type="GeneID" id="19975753"/>
<proteinExistence type="predicted"/>
<dbReference type="InterPro" id="IPR001138">
    <property type="entry name" value="Zn2Cys6_DnaBD"/>
</dbReference>
<feature type="non-terminal residue" evidence="6">
    <location>
        <position position="40"/>
    </location>
</feature>
<sequence length="40" mass="4612">MESSERPLKRIRQACEPCRRKKSRCPGEKPVCSHCARLGQ</sequence>
<evidence type="ECO:0000256" key="2">
    <source>
        <dbReference type="ARBA" id="ARBA00023125"/>
    </source>
</evidence>
<evidence type="ECO:0000313" key="7">
    <source>
        <dbReference type="Proteomes" id="UP000030752"/>
    </source>
</evidence>
<dbReference type="RefSeq" id="XP_008720955.1">
    <property type="nucleotide sequence ID" value="XM_008722733.1"/>
</dbReference>
<feature type="domain" description="Zn(2)-C6 fungal-type" evidence="5">
    <location>
        <begin position="14"/>
        <end position="40"/>
    </location>
</feature>
<dbReference type="Proteomes" id="UP000030752">
    <property type="component" value="Unassembled WGS sequence"/>
</dbReference>
<dbReference type="GO" id="GO:0008270">
    <property type="term" value="F:zinc ion binding"/>
    <property type="evidence" value="ECO:0007669"/>
    <property type="project" value="InterPro"/>
</dbReference>
<dbReference type="InterPro" id="IPR036864">
    <property type="entry name" value="Zn2-C6_fun-type_DNA-bd_sf"/>
</dbReference>
<dbReference type="HOGENOM" id="CLU_3302194_0_0_1"/>
<keyword evidence="4" id="KW-0539">Nucleus</keyword>
<dbReference type="SUPFAM" id="SSF57701">
    <property type="entry name" value="Zn2/Cys6 DNA-binding domain"/>
    <property type="match status" value="1"/>
</dbReference>
<dbReference type="OrthoDB" id="424974at2759"/>
<evidence type="ECO:0000259" key="5">
    <source>
        <dbReference type="PROSITE" id="PS50048"/>
    </source>
</evidence>
<keyword evidence="3" id="KW-0804">Transcription</keyword>
<dbReference type="GO" id="GO:0003677">
    <property type="term" value="F:DNA binding"/>
    <property type="evidence" value="ECO:0007669"/>
    <property type="project" value="UniProtKB-KW"/>
</dbReference>
<dbReference type="VEuPathDB" id="FungiDB:HMPREF1541_08414"/>
<dbReference type="Gene3D" id="4.10.240.10">
    <property type="entry name" value="Zn(2)-C6 fungal-type DNA-binding domain"/>
    <property type="match status" value="1"/>
</dbReference>
<dbReference type="CDD" id="cd00067">
    <property type="entry name" value="GAL4"/>
    <property type="match status" value="1"/>
</dbReference>
<dbReference type="AlphaFoldDB" id="W2RP21"/>
<evidence type="ECO:0000256" key="1">
    <source>
        <dbReference type="ARBA" id="ARBA00023015"/>
    </source>
</evidence>
<name>W2RP21_CYPE1</name>
<accession>W2RP21</accession>
<dbReference type="PROSITE" id="PS50048">
    <property type="entry name" value="ZN2_CY6_FUNGAL_2"/>
    <property type="match status" value="1"/>
</dbReference>
<keyword evidence="1" id="KW-0805">Transcription regulation</keyword>
<gene>
    <name evidence="6" type="ORF">HMPREF1541_08414</name>
</gene>
<dbReference type="EMBL" id="KB822724">
    <property type="protein sequence ID" value="ETN37423.1"/>
    <property type="molecule type" value="Genomic_DNA"/>
</dbReference>